<organism evidence="2 3">
    <name type="scientific">Xylaria bambusicola</name>
    <dbReference type="NCBI Taxonomy" id="326684"/>
    <lineage>
        <taxon>Eukaryota</taxon>
        <taxon>Fungi</taxon>
        <taxon>Dikarya</taxon>
        <taxon>Ascomycota</taxon>
        <taxon>Pezizomycotina</taxon>
        <taxon>Sordariomycetes</taxon>
        <taxon>Xylariomycetidae</taxon>
        <taxon>Xylariales</taxon>
        <taxon>Xylariaceae</taxon>
        <taxon>Xylaria</taxon>
    </lineage>
</organism>
<protein>
    <submittedName>
        <fullName evidence="2">Uncharacterized protein</fullName>
    </submittedName>
</protein>
<proteinExistence type="predicted"/>
<evidence type="ECO:0000256" key="1">
    <source>
        <dbReference type="SAM" id="MobiDB-lite"/>
    </source>
</evidence>
<feature type="compositionally biased region" description="Basic residues" evidence="1">
    <location>
        <begin position="1"/>
        <end position="12"/>
    </location>
</feature>
<evidence type="ECO:0000313" key="3">
    <source>
        <dbReference type="Proteomes" id="UP001305414"/>
    </source>
</evidence>
<name>A0AAN7UQM7_9PEZI</name>
<dbReference type="AlphaFoldDB" id="A0AAN7UQM7"/>
<dbReference type="EMBL" id="JAWHQM010000018">
    <property type="protein sequence ID" value="KAK5630946.1"/>
    <property type="molecule type" value="Genomic_DNA"/>
</dbReference>
<comment type="caution">
    <text evidence="2">The sequence shown here is derived from an EMBL/GenBank/DDBJ whole genome shotgun (WGS) entry which is preliminary data.</text>
</comment>
<feature type="region of interest" description="Disordered" evidence="1">
    <location>
        <begin position="1"/>
        <end position="22"/>
    </location>
</feature>
<accession>A0AAN7UQM7</accession>
<keyword evidence="3" id="KW-1185">Reference proteome</keyword>
<evidence type="ECO:0000313" key="2">
    <source>
        <dbReference type="EMBL" id="KAK5630946.1"/>
    </source>
</evidence>
<dbReference type="Proteomes" id="UP001305414">
    <property type="component" value="Unassembled WGS sequence"/>
</dbReference>
<reference evidence="2 3" key="1">
    <citation type="submission" date="2023-10" db="EMBL/GenBank/DDBJ databases">
        <title>Draft genome sequence of Xylaria bambusicola isolate GMP-LS, the root and basal stem rot pathogen of sugarcane in Indonesia.</title>
        <authorList>
            <person name="Selvaraj P."/>
            <person name="Muralishankar V."/>
            <person name="Muruganantham S."/>
            <person name="Sp S."/>
            <person name="Haryani S."/>
            <person name="Lau K.J.X."/>
            <person name="Naqvi N.I."/>
        </authorList>
    </citation>
    <scope>NUCLEOTIDE SEQUENCE [LARGE SCALE GENOMIC DNA]</scope>
    <source>
        <strain evidence="2">GMP-LS</strain>
    </source>
</reference>
<gene>
    <name evidence="2" type="ORF">RRF57_006661</name>
</gene>
<sequence length="63" mass="7334">MAKPIANKKTKMERRVISSNPKSPNEMSCIVLFLAFRKDENAVKYLPRLIVFNHGYHQFVKVV</sequence>